<evidence type="ECO:0000313" key="1">
    <source>
        <dbReference type="EMBL" id="BBH07460.1"/>
    </source>
</evidence>
<name>A0A4Y1RSZ3_PRUDU</name>
<accession>A0A4Y1RSZ3</accession>
<proteinExistence type="predicted"/>
<protein>
    <submittedName>
        <fullName evidence="1">Uncharacterized protein</fullName>
    </submittedName>
</protein>
<reference evidence="1" key="1">
    <citation type="journal article" date="2019" name="Science">
        <title>Mutation of a bHLH transcription factor allowed almond domestication.</title>
        <authorList>
            <person name="Sanchez-Perez R."/>
            <person name="Pavan S."/>
            <person name="Mazzeo R."/>
            <person name="Moldovan C."/>
            <person name="Aiese Cigliano R."/>
            <person name="Del Cueto J."/>
            <person name="Ricciardi F."/>
            <person name="Lotti C."/>
            <person name="Ricciardi L."/>
            <person name="Dicenta F."/>
            <person name="Lopez-Marques R.L."/>
            <person name="Lindberg Moller B."/>
        </authorList>
    </citation>
    <scope>NUCLEOTIDE SEQUENCE</scope>
</reference>
<dbReference type="EMBL" id="AP019303">
    <property type="protein sequence ID" value="BBH07460.1"/>
    <property type="molecule type" value="Genomic_DNA"/>
</dbReference>
<organism evidence="1">
    <name type="scientific">Prunus dulcis</name>
    <name type="common">Almond</name>
    <name type="synonym">Amygdalus dulcis</name>
    <dbReference type="NCBI Taxonomy" id="3755"/>
    <lineage>
        <taxon>Eukaryota</taxon>
        <taxon>Viridiplantae</taxon>
        <taxon>Streptophyta</taxon>
        <taxon>Embryophyta</taxon>
        <taxon>Tracheophyta</taxon>
        <taxon>Spermatophyta</taxon>
        <taxon>Magnoliopsida</taxon>
        <taxon>eudicotyledons</taxon>
        <taxon>Gunneridae</taxon>
        <taxon>Pentapetalae</taxon>
        <taxon>rosids</taxon>
        <taxon>fabids</taxon>
        <taxon>Rosales</taxon>
        <taxon>Rosaceae</taxon>
        <taxon>Amygdaloideae</taxon>
        <taxon>Amygdaleae</taxon>
        <taxon>Prunus</taxon>
    </lineage>
</organism>
<sequence length="82" mass="9217">MGVTRVMRQLIKHIIIISHMIRSTCVNYPSIEAHTWHGIRSTQICRRGRRTGRILSHSAGGLGTVHKSFVVSKPIGEDRQEG</sequence>
<gene>
    <name evidence="1" type="ORF">Prudu_019405</name>
</gene>
<dbReference type="AlphaFoldDB" id="A0A4Y1RSZ3"/>